<dbReference type="Pfam" id="PF02636">
    <property type="entry name" value="Methyltransf_28"/>
    <property type="match status" value="1"/>
</dbReference>
<dbReference type="SUPFAM" id="SSF53335">
    <property type="entry name" value="S-adenosyl-L-methionine-dependent methyltransferases"/>
    <property type="match status" value="1"/>
</dbReference>
<dbReference type="RefSeq" id="WP_131906997.1">
    <property type="nucleotide sequence ID" value="NZ_BAAAFU010000001.1"/>
</dbReference>
<dbReference type="InterPro" id="IPR029063">
    <property type="entry name" value="SAM-dependent_MTases_sf"/>
</dbReference>
<evidence type="ECO:0000256" key="1">
    <source>
        <dbReference type="ARBA" id="ARBA00022603"/>
    </source>
</evidence>
<evidence type="ECO:0000256" key="2">
    <source>
        <dbReference type="ARBA" id="ARBA00022679"/>
    </source>
</evidence>
<reference evidence="3 4" key="1">
    <citation type="submission" date="2019-03" db="EMBL/GenBank/DDBJ databases">
        <title>Genomic Encyclopedia of Type Strains, Phase IV (KMG-IV): sequencing the most valuable type-strain genomes for metagenomic binning, comparative biology and taxonomic classification.</title>
        <authorList>
            <person name="Goeker M."/>
        </authorList>
    </citation>
    <scope>NUCLEOTIDE SEQUENCE [LARGE SCALE GENOMIC DNA]</scope>
    <source>
        <strain evidence="3 4">DSM 24830</strain>
    </source>
</reference>
<dbReference type="InterPro" id="IPR038375">
    <property type="entry name" value="NDUFAF7_sf"/>
</dbReference>
<keyword evidence="2 3" id="KW-0808">Transferase</keyword>
<dbReference type="GO" id="GO:0035243">
    <property type="term" value="F:protein-arginine omega-N symmetric methyltransferase activity"/>
    <property type="evidence" value="ECO:0007669"/>
    <property type="project" value="TreeGrafter"/>
</dbReference>
<dbReference type="PANTHER" id="PTHR12049:SF7">
    <property type="entry name" value="PROTEIN ARGININE METHYLTRANSFERASE NDUFAF7, MITOCHONDRIAL"/>
    <property type="match status" value="1"/>
</dbReference>
<dbReference type="OrthoDB" id="9794208at2"/>
<evidence type="ECO:0000313" key="3">
    <source>
        <dbReference type="EMBL" id="TCJ85298.1"/>
    </source>
</evidence>
<gene>
    <name evidence="3" type="ORF">EV695_3268</name>
</gene>
<accession>A0A4R1F1A2</accession>
<dbReference type="EMBL" id="SMFQ01000004">
    <property type="protein sequence ID" value="TCJ85298.1"/>
    <property type="molecule type" value="Genomic_DNA"/>
</dbReference>
<dbReference type="Proteomes" id="UP000294887">
    <property type="component" value="Unassembled WGS sequence"/>
</dbReference>
<name>A0A4R1F1A2_9GAMM</name>
<dbReference type="PANTHER" id="PTHR12049">
    <property type="entry name" value="PROTEIN ARGININE METHYLTRANSFERASE NDUFAF7, MITOCHONDRIAL"/>
    <property type="match status" value="1"/>
</dbReference>
<dbReference type="AlphaFoldDB" id="A0A4R1F1A2"/>
<dbReference type="Gene3D" id="3.40.50.12710">
    <property type="match status" value="1"/>
</dbReference>
<comment type="caution">
    <text evidence="3">The sequence shown here is derived from an EMBL/GenBank/DDBJ whole genome shotgun (WGS) entry which is preliminary data.</text>
</comment>
<dbReference type="GO" id="GO:0032259">
    <property type="term" value="P:methylation"/>
    <property type="evidence" value="ECO:0007669"/>
    <property type="project" value="UniProtKB-KW"/>
</dbReference>
<evidence type="ECO:0000313" key="4">
    <source>
        <dbReference type="Proteomes" id="UP000294887"/>
    </source>
</evidence>
<keyword evidence="4" id="KW-1185">Reference proteome</keyword>
<protein>
    <submittedName>
        <fullName evidence="3">SAM-dependent MidA family methyltransferase</fullName>
    </submittedName>
</protein>
<keyword evidence="1 3" id="KW-0489">Methyltransferase</keyword>
<organism evidence="3 4">
    <name type="scientific">Cocleimonas flava</name>
    <dbReference type="NCBI Taxonomy" id="634765"/>
    <lineage>
        <taxon>Bacteria</taxon>
        <taxon>Pseudomonadati</taxon>
        <taxon>Pseudomonadota</taxon>
        <taxon>Gammaproteobacteria</taxon>
        <taxon>Thiotrichales</taxon>
        <taxon>Thiotrichaceae</taxon>
        <taxon>Cocleimonas</taxon>
    </lineage>
</organism>
<dbReference type="InterPro" id="IPR003788">
    <property type="entry name" value="NDUFAF7"/>
</dbReference>
<proteinExistence type="predicted"/>
<sequence>MKHVQSLPEPSADALEHSEKLVANIKNAIESNGGSISFKRYMEMALYEPCLGYYVAGTHKIGEQGDFTTAPQISPLFSQCIANQCAEVLKSIYTKKASKVGGCIFEFGAGTGIMAAEILLELEKQNSLPETYFILDLSPELQQRQKQTIESKAPHLLTKVTWLTTLPKHFSGIVLANEVLDAMPVDVFTQHGDIVYEHHVIWQDDALLEQLRPATETNPALHDRVLRLNIPKEATPYTSEINSHITHWLKSIAEIIEEGLVLLIDYGYPRKEYYLAERNKGTLICHYQHLVNEAPLLNVGLQDITANVDFTAVAEAADSSKLEVAGFTSQACFLANTGLEEYFKHALENNLDDQYTLAQQVRTLTLPAEMGERFKCIGLTKNYPHQLCGFKDFDQRYRL</sequence>